<organism evidence="1 2">
    <name type="scientific">Portunus trituberculatus</name>
    <name type="common">Swimming crab</name>
    <name type="synonym">Neptunus trituberculatus</name>
    <dbReference type="NCBI Taxonomy" id="210409"/>
    <lineage>
        <taxon>Eukaryota</taxon>
        <taxon>Metazoa</taxon>
        <taxon>Ecdysozoa</taxon>
        <taxon>Arthropoda</taxon>
        <taxon>Crustacea</taxon>
        <taxon>Multicrustacea</taxon>
        <taxon>Malacostraca</taxon>
        <taxon>Eumalacostraca</taxon>
        <taxon>Eucarida</taxon>
        <taxon>Decapoda</taxon>
        <taxon>Pleocyemata</taxon>
        <taxon>Brachyura</taxon>
        <taxon>Eubrachyura</taxon>
        <taxon>Portunoidea</taxon>
        <taxon>Portunidae</taxon>
        <taxon>Portuninae</taxon>
        <taxon>Portunus</taxon>
    </lineage>
</organism>
<evidence type="ECO:0000313" key="2">
    <source>
        <dbReference type="Proteomes" id="UP000324222"/>
    </source>
</evidence>
<dbReference type="Proteomes" id="UP000324222">
    <property type="component" value="Unassembled WGS sequence"/>
</dbReference>
<name>A0A5B7JSW4_PORTR</name>
<keyword evidence="2" id="KW-1185">Reference proteome</keyword>
<comment type="caution">
    <text evidence="1">The sequence shown here is derived from an EMBL/GenBank/DDBJ whole genome shotgun (WGS) entry which is preliminary data.</text>
</comment>
<protein>
    <submittedName>
        <fullName evidence="1">Uncharacterized protein</fullName>
    </submittedName>
</protein>
<evidence type="ECO:0000313" key="1">
    <source>
        <dbReference type="EMBL" id="MPC99940.1"/>
    </source>
</evidence>
<sequence length="70" mass="7717">MSSPDIEIMMLRVGEETRTHLGPQKYVQNVSTATLSVDSSGTPKEEQPQLEEDILVGSCLFTFTSRQGTN</sequence>
<gene>
    <name evidence="1" type="ORF">E2C01_095387</name>
</gene>
<proteinExistence type="predicted"/>
<reference evidence="1 2" key="1">
    <citation type="submission" date="2019-05" db="EMBL/GenBank/DDBJ databases">
        <title>Another draft genome of Portunus trituberculatus and its Hox gene families provides insights of decapod evolution.</title>
        <authorList>
            <person name="Jeong J.-H."/>
            <person name="Song I."/>
            <person name="Kim S."/>
            <person name="Choi T."/>
            <person name="Kim D."/>
            <person name="Ryu S."/>
            <person name="Kim W."/>
        </authorList>
    </citation>
    <scope>NUCLEOTIDE SEQUENCE [LARGE SCALE GENOMIC DNA]</scope>
    <source>
        <tissue evidence="1">Muscle</tissue>
    </source>
</reference>
<accession>A0A5B7JSW4</accession>
<dbReference type="AlphaFoldDB" id="A0A5B7JSW4"/>
<dbReference type="EMBL" id="VSRR010120619">
    <property type="protein sequence ID" value="MPC99940.1"/>
    <property type="molecule type" value="Genomic_DNA"/>
</dbReference>